<proteinExistence type="predicted"/>
<name>A0A9W8DNJ7_9FUNG</name>
<protein>
    <submittedName>
        <fullName evidence="1">Uncharacterized protein</fullName>
    </submittedName>
</protein>
<reference evidence="1" key="1">
    <citation type="submission" date="2022-07" db="EMBL/GenBank/DDBJ databases">
        <title>Phylogenomic reconstructions and comparative analyses of Kickxellomycotina fungi.</title>
        <authorList>
            <person name="Reynolds N.K."/>
            <person name="Stajich J.E."/>
            <person name="Barry K."/>
            <person name="Grigoriev I.V."/>
            <person name="Crous P."/>
            <person name="Smith M.E."/>
        </authorList>
    </citation>
    <scope>NUCLEOTIDE SEQUENCE</scope>
    <source>
        <strain evidence="1">RSA 861</strain>
    </source>
</reference>
<gene>
    <name evidence="1" type="ORF">IWQ60_010449</name>
</gene>
<organism evidence="1 2">
    <name type="scientific">Tieghemiomyces parasiticus</name>
    <dbReference type="NCBI Taxonomy" id="78921"/>
    <lineage>
        <taxon>Eukaryota</taxon>
        <taxon>Fungi</taxon>
        <taxon>Fungi incertae sedis</taxon>
        <taxon>Zoopagomycota</taxon>
        <taxon>Kickxellomycotina</taxon>
        <taxon>Dimargaritomycetes</taxon>
        <taxon>Dimargaritales</taxon>
        <taxon>Dimargaritaceae</taxon>
        <taxon>Tieghemiomyces</taxon>
    </lineage>
</organism>
<dbReference type="Proteomes" id="UP001150569">
    <property type="component" value="Unassembled WGS sequence"/>
</dbReference>
<dbReference type="EMBL" id="JANBPT010001001">
    <property type="protein sequence ID" value="KAJ1910823.1"/>
    <property type="molecule type" value="Genomic_DNA"/>
</dbReference>
<evidence type="ECO:0000313" key="1">
    <source>
        <dbReference type="EMBL" id="KAJ1910823.1"/>
    </source>
</evidence>
<dbReference type="AlphaFoldDB" id="A0A9W8DNJ7"/>
<accession>A0A9W8DNJ7</accession>
<evidence type="ECO:0000313" key="2">
    <source>
        <dbReference type="Proteomes" id="UP001150569"/>
    </source>
</evidence>
<comment type="caution">
    <text evidence="1">The sequence shown here is derived from an EMBL/GenBank/DDBJ whole genome shotgun (WGS) entry which is preliminary data.</text>
</comment>
<keyword evidence="2" id="KW-1185">Reference proteome</keyword>
<sequence>MINCGGGPQGDVLFGDLQGVIRDVREINRWGEGLNAVLRGRGHQGGAQINRKVLAKRPRERIALGRLGLIERSEVGGELLGQPGVLVLTSAPPVNLN</sequence>